<dbReference type="InterPro" id="IPR046867">
    <property type="entry name" value="AldOxase/xan_DH_MoCoBD2"/>
</dbReference>
<feature type="domain" description="Aldehyde oxidase/xanthine dehydrogenase second molybdopterin binding" evidence="3">
    <location>
        <begin position="4"/>
        <end position="87"/>
    </location>
</feature>
<keyword evidence="5" id="KW-1185">Reference proteome</keyword>
<dbReference type="Gene3D" id="3.10.20.30">
    <property type="match status" value="1"/>
</dbReference>
<dbReference type="InterPro" id="IPR012675">
    <property type="entry name" value="Beta-grasp_dom_sf"/>
</dbReference>
<dbReference type="RefSeq" id="WP_069622916.1">
    <property type="nucleotide sequence ID" value="NZ_LPWD01000035.1"/>
</dbReference>
<evidence type="ECO:0000259" key="3">
    <source>
        <dbReference type="Pfam" id="PF20256"/>
    </source>
</evidence>
<keyword evidence="1" id="KW-0500">Molybdenum</keyword>
<name>A0A1E3WDK2_9HYPH</name>
<dbReference type="PANTHER" id="PTHR11908">
    <property type="entry name" value="XANTHINE DEHYDROGENASE"/>
    <property type="match status" value="1"/>
</dbReference>
<dbReference type="GO" id="GO:0051536">
    <property type="term" value="F:iron-sulfur cluster binding"/>
    <property type="evidence" value="ECO:0007669"/>
    <property type="project" value="InterPro"/>
</dbReference>
<dbReference type="Gene3D" id="1.10.150.120">
    <property type="entry name" value="[2Fe-2S]-binding domain"/>
    <property type="match status" value="1"/>
</dbReference>
<reference evidence="4 5" key="1">
    <citation type="journal article" date="2016" name="Environ. Microbiol.">
        <title>New Methyloceanibacter diversity from North Sea sediments includes methanotroph containing solely the soluble methane monooxygenase.</title>
        <authorList>
            <person name="Vekeman B."/>
            <person name="Kerckhof F.M."/>
            <person name="Cremers G."/>
            <person name="de Vos P."/>
            <person name="Vandamme P."/>
            <person name="Boon N."/>
            <person name="Op den Camp H.J."/>
            <person name="Heylen K."/>
        </authorList>
    </citation>
    <scope>NUCLEOTIDE SEQUENCE [LARGE SCALE GENOMIC DNA]</scope>
    <source>
        <strain evidence="4 5">R-67177</strain>
    </source>
</reference>
<dbReference type="EMBL" id="LPWD01000035">
    <property type="protein sequence ID" value="ODS03894.1"/>
    <property type="molecule type" value="Genomic_DNA"/>
</dbReference>
<dbReference type="Gene3D" id="3.30.365.10">
    <property type="entry name" value="Aldehyde oxidase/xanthine dehydrogenase, molybdopterin binding domain"/>
    <property type="match status" value="2"/>
</dbReference>
<dbReference type="InterPro" id="IPR036010">
    <property type="entry name" value="2Fe-2S_ferredoxin-like_sf"/>
</dbReference>
<dbReference type="PANTHER" id="PTHR11908:SF132">
    <property type="entry name" value="ALDEHYDE OXIDASE 1-RELATED"/>
    <property type="match status" value="1"/>
</dbReference>
<dbReference type="Pfam" id="PF20256">
    <property type="entry name" value="MoCoBD_2"/>
    <property type="match status" value="2"/>
</dbReference>
<dbReference type="GO" id="GO:0005506">
    <property type="term" value="F:iron ion binding"/>
    <property type="evidence" value="ECO:0007669"/>
    <property type="project" value="InterPro"/>
</dbReference>
<dbReference type="InterPro" id="IPR016208">
    <property type="entry name" value="Ald_Oxase/xanthine_DH-like"/>
</dbReference>
<dbReference type="SUPFAM" id="SSF54292">
    <property type="entry name" value="2Fe-2S ferredoxin-like"/>
    <property type="match status" value="1"/>
</dbReference>
<feature type="domain" description="[2Fe-2S]-binding" evidence="2">
    <location>
        <begin position="488"/>
        <end position="567"/>
    </location>
</feature>
<dbReference type="Pfam" id="PF01799">
    <property type="entry name" value="Fer2_2"/>
    <property type="match status" value="1"/>
</dbReference>
<evidence type="ECO:0000313" key="4">
    <source>
        <dbReference type="EMBL" id="ODS03894.1"/>
    </source>
</evidence>
<dbReference type="Proteomes" id="UP000095042">
    <property type="component" value="Unassembled WGS sequence"/>
</dbReference>
<feature type="domain" description="Aldehyde oxidase/xanthine dehydrogenase second molybdopterin binding" evidence="3">
    <location>
        <begin position="250"/>
        <end position="325"/>
    </location>
</feature>
<dbReference type="InterPro" id="IPR002888">
    <property type="entry name" value="2Fe-2S-bd"/>
</dbReference>
<comment type="caution">
    <text evidence="4">The sequence shown here is derived from an EMBL/GenBank/DDBJ whole genome shotgun (WGS) entry which is preliminary data.</text>
</comment>
<proteinExistence type="predicted"/>
<dbReference type="InterPro" id="IPR036884">
    <property type="entry name" value="2Fe-2S-bd_dom_sf"/>
</dbReference>
<gene>
    <name evidence="4" type="ORF">AUC71_00505</name>
</gene>
<evidence type="ECO:0000256" key="1">
    <source>
        <dbReference type="ARBA" id="ARBA00022505"/>
    </source>
</evidence>
<dbReference type="SUPFAM" id="SSF56003">
    <property type="entry name" value="Molybdenum cofactor-binding domain"/>
    <property type="match status" value="1"/>
</dbReference>
<dbReference type="AlphaFoldDB" id="A0A1E3WDK2"/>
<accession>A0A1E3WDK2</accession>
<dbReference type="GO" id="GO:0016491">
    <property type="term" value="F:oxidoreductase activity"/>
    <property type="evidence" value="ECO:0007669"/>
    <property type="project" value="InterPro"/>
</dbReference>
<dbReference type="OrthoDB" id="9806714at2"/>
<organism evidence="4 5">
    <name type="scientific">Methyloceanibacter marginalis</name>
    <dbReference type="NCBI Taxonomy" id="1774971"/>
    <lineage>
        <taxon>Bacteria</taxon>
        <taxon>Pseudomonadati</taxon>
        <taxon>Pseudomonadota</taxon>
        <taxon>Alphaproteobacteria</taxon>
        <taxon>Hyphomicrobiales</taxon>
        <taxon>Hyphomicrobiaceae</taxon>
        <taxon>Methyloceanibacter</taxon>
    </lineage>
</organism>
<dbReference type="SUPFAM" id="SSF47741">
    <property type="entry name" value="CO dehydrogenase ISP C-domain like"/>
    <property type="match status" value="1"/>
</dbReference>
<protein>
    <recommendedName>
        <fullName evidence="6">Aldehyde oxidase/xanthine dehydrogenase a/b hammerhead domain-containing protein</fullName>
    </recommendedName>
</protein>
<evidence type="ECO:0000259" key="2">
    <source>
        <dbReference type="Pfam" id="PF01799"/>
    </source>
</evidence>
<sequence>MAHPLWTNRAADQKRLSTEDERYGVGASLAMKNFGSGADAVMSQVRIGPDGRITIVTNNVDMGQGAATAHALMTSKALGRNADDIDTGRTEIFRELKLVGGFKEQPANPRWTPIVWNSTKATAGVGRWLHATEQAADVLFKTAIMPAARSLWGATASKIGTEDVSWSEGRLASDGFQPIPFAAIAAELYAKKLVTSAMIHAFFSGRWVEADYTVDGVTDRWKIDALAVQHGNEPAYVLIDRQNPLLFTTESMWEQNGQAFAAAGAITAVKVNRKTGAVHLVKGVHLLAPGTVIQQDLLEGQMDGGWAMGVGHALLEELPDDASGAASGKWNLDRYHVALSADCAIHDVEKILIPPDSADPSPRGIAELVLRRCLLRFPMPSPTPSATASGRCRSRPKECGRSGADMGNIALNLTINDERIVRESIDGDMWLNDFLRNEIGLTGTKFCCGIAVCRVCTVAAARVPGALPEPIRTCTTPLRVANGKIITTVEGLSKNGELHPLQHAFLRNFSFQCGYSAPGFLMAAYCLLDRLQRSPIPVSAVDAAIEVAVGQHICRCSGYVRYHRAIREVILETPGLAT</sequence>
<dbReference type="InterPro" id="IPR037165">
    <property type="entry name" value="AldOxase/xan_DH_Mopterin-bd_sf"/>
</dbReference>
<evidence type="ECO:0008006" key="6">
    <source>
        <dbReference type="Google" id="ProtNLM"/>
    </source>
</evidence>
<evidence type="ECO:0000313" key="5">
    <source>
        <dbReference type="Proteomes" id="UP000095042"/>
    </source>
</evidence>